<dbReference type="OrthoDB" id="9772873at2"/>
<dbReference type="RefSeq" id="WP_119324142.1">
    <property type="nucleotide sequence ID" value="NZ_AP025739.1"/>
</dbReference>
<proteinExistence type="predicted"/>
<gene>
    <name evidence="1" type="ORF">CCAX7_38730</name>
</gene>
<dbReference type="Gene3D" id="1.25.40.10">
    <property type="entry name" value="Tetratricopeptide repeat domain"/>
    <property type="match status" value="1"/>
</dbReference>
<name>A0A402D3N4_9BACT</name>
<evidence type="ECO:0000313" key="1">
    <source>
        <dbReference type="EMBL" id="BDI31822.1"/>
    </source>
</evidence>
<dbReference type="KEGG" id="ccot:CCAX7_38730"/>
<keyword evidence="2" id="KW-1185">Reference proteome</keyword>
<organism evidence="1 2">
    <name type="scientific">Capsulimonas corticalis</name>
    <dbReference type="NCBI Taxonomy" id="2219043"/>
    <lineage>
        <taxon>Bacteria</taxon>
        <taxon>Bacillati</taxon>
        <taxon>Armatimonadota</taxon>
        <taxon>Armatimonadia</taxon>
        <taxon>Capsulimonadales</taxon>
        <taxon>Capsulimonadaceae</taxon>
        <taxon>Capsulimonas</taxon>
    </lineage>
</organism>
<evidence type="ECO:0000313" key="2">
    <source>
        <dbReference type="Proteomes" id="UP000287394"/>
    </source>
</evidence>
<dbReference type="Proteomes" id="UP000287394">
    <property type="component" value="Chromosome"/>
</dbReference>
<dbReference type="EMBL" id="AP025739">
    <property type="protein sequence ID" value="BDI31822.1"/>
    <property type="molecule type" value="Genomic_DNA"/>
</dbReference>
<reference evidence="1 2" key="1">
    <citation type="journal article" date="2019" name="Int. J. Syst. Evol. Microbiol.">
        <title>Capsulimonas corticalis gen. nov., sp. nov., an aerobic capsulated bacterium, of a novel bacterial order, Capsulimonadales ord. nov., of the class Armatimonadia of the phylum Armatimonadetes.</title>
        <authorList>
            <person name="Li J."/>
            <person name="Kudo C."/>
            <person name="Tonouchi A."/>
        </authorList>
    </citation>
    <scope>NUCLEOTIDE SEQUENCE [LARGE SCALE GENOMIC DNA]</scope>
    <source>
        <strain evidence="1 2">AX-7</strain>
    </source>
</reference>
<sequence length="461" mass="51923">MLSKTQRSALLAFILPLFLIVAFLQIKIDPMRHKYEPSDVQTGDAVKGLPIEFALGAFTGFREAVAGLLWVRTDEFFHTGDYEAITPMIRIITWLDPHFIDVYETGAWHMDYNFTDTDQRSDRRYIPLALALMREGIKNNPDLPELYSDLAFTHYYRKITDFNKSREYYEAGQKKILEIQDAYKKDPGNADKKAAAQAAALDVTTLGHGLAHTYEALGMTDQALAQWQYCLDAHNANMAAGFGGQFGEASSAQNVAKQIKELTLRRKWRATMLQPPVDMHFDAQLVRVAPKVFEMRGKLDAIGAKSFVLETGAHEWGPIDGTRIEIRLQDDGYQTPVINNFSLNSLQLDPNLTIMQDSASVRNGAFKRKIDMSKDPEMYSFTAPKYTVTMWFNPSSHADTPPNVQDRIGWRGEGMTDSRYLDTSGIVPGDTSGPQPGLRLLKKTFTLTRDDVLGQGQKVFE</sequence>
<dbReference type="SUPFAM" id="SSF48452">
    <property type="entry name" value="TPR-like"/>
    <property type="match status" value="1"/>
</dbReference>
<accession>A0A402D3N4</accession>
<dbReference type="AlphaFoldDB" id="A0A402D3N4"/>
<protein>
    <submittedName>
        <fullName evidence="1">Uncharacterized protein</fullName>
    </submittedName>
</protein>
<dbReference type="InterPro" id="IPR011990">
    <property type="entry name" value="TPR-like_helical_dom_sf"/>
</dbReference>